<dbReference type="GO" id="GO:0006355">
    <property type="term" value="P:regulation of DNA-templated transcription"/>
    <property type="evidence" value="ECO:0007669"/>
    <property type="project" value="TreeGrafter"/>
</dbReference>
<evidence type="ECO:0000256" key="5">
    <source>
        <dbReference type="ARBA" id="ARBA00023163"/>
    </source>
</evidence>
<organism evidence="8 9">
    <name type="scientific">Desulfopila aestuarii DSM 18488</name>
    <dbReference type="NCBI Taxonomy" id="1121416"/>
    <lineage>
        <taxon>Bacteria</taxon>
        <taxon>Pseudomonadati</taxon>
        <taxon>Thermodesulfobacteriota</taxon>
        <taxon>Desulfobulbia</taxon>
        <taxon>Desulfobulbales</taxon>
        <taxon>Desulfocapsaceae</taxon>
        <taxon>Desulfopila</taxon>
    </lineage>
</organism>
<evidence type="ECO:0000313" key="9">
    <source>
        <dbReference type="Proteomes" id="UP000184603"/>
    </source>
</evidence>
<evidence type="ECO:0000313" key="8">
    <source>
        <dbReference type="EMBL" id="SHO46273.1"/>
    </source>
</evidence>
<feature type="domain" description="Response regulatory" evidence="7">
    <location>
        <begin position="2"/>
        <end position="119"/>
    </location>
</feature>
<sequence length="190" mass="21850">MKLLVAEDEYTTRLTVQVILEQWGYRVDSVEDGAAAWKVLQKPDGPQIAILDWEMPGIDGVELCHKVKVLDRDTPVYVIMLTGRDAQNDILQGFDAGADDYITKPFDENELRARVRVAERLVTIQEELAISNNELRAVLNHVEMLQSSLPVCTSCLKVQHYDDSWRTLKDYVEQKEDPRFLYTICPHCRK</sequence>
<dbReference type="InterPro" id="IPR011006">
    <property type="entry name" value="CheY-like_superfamily"/>
</dbReference>
<reference evidence="8 9" key="1">
    <citation type="submission" date="2016-12" db="EMBL/GenBank/DDBJ databases">
        <authorList>
            <person name="Song W.-J."/>
            <person name="Kurnit D.M."/>
        </authorList>
    </citation>
    <scope>NUCLEOTIDE SEQUENCE [LARGE SCALE GENOMIC DNA]</scope>
    <source>
        <strain evidence="8 9">DSM 18488</strain>
    </source>
</reference>
<dbReference type="STRING" id="1121416.SAMN02745220_01401"/>
<dbReference type="PANTHER" id="PTHR48111">
    <property type="entry name" value="REGULATOR OF RPOS"/>
    <property type="match status" value="1"/>
</dbReference>
<keyword evidence="1 6" id="KW-0597">Phosphoprotein</keyword>
<evidence type="ECO:0000256" key="4">
    <source>
        <dbReference type="ARBA" id="ARBA00023125"/>
    </source>
</evidence>
<keyword evidence="3" id="KW-0805">Transcription regulation</keyword>
<dbReference type="PROSITE" id="PS50110">
    <property type="entry name" value="RESPONSE_REGULATORY"/>
    <property type="match status" value="1"/>
</dbReference>
<accession>A0A1M7Y343</accession>
<dbReference type="GO" id="GO:0032993">
    <property type="term" value="C:protein-DNA complex"/>
    <property type="evidence" value="ECO:0007669"/>
    <property type="project" value="TreeGrafter"/>
</dbReference>
<dbReference type="GO" id="GO:0000156">
    <property type="term" value="F:phosphorelay response regulator activity"/>
    <property type="evidence" value="ECO:0007669"/>
    <property type="project" value="TreeGrafter"/>
</dbReference>
<evidence type="ECO:0000256" key="1">
    <source>
        <dbReference type="ARBA" id="ARBA00022553"/>
    </source>
</evidence>
<keyword evidence="4" id="KW-0238">DNA-binding</keyword>
<evidence type="ECO:0000256" key="6">
    <source>
        <dbReference type="PROSITE-ProRule" id="PRU00169"/>
    </source>
</evidence>
<evidence type="ECO:0000256" key="3">
    <source>
        <dbReference type="ARBA" id="ARBA00023015"/>
    </source>
</evidence>
<evidence type="ECO:0000256" key="2">
    <source>
        <dbReference type="ARBA" id="ARBA00023012"/>
    </source>
</evidence>
<proteinExistence type="predicted"/>
<dbReference type="Proteomes" id="UP000184603">
    <property type="component" value="Unassembled WGS sequence"/>
</dbReference>
<dbReference type="RefSeq" id="WP_073612741.1">
    <property type="nucleotide sequence ID" value="NZ_FRFE01000005.1"/>
</dbReference>
<dbReference type="OrthoDB" id="9790791at2"/>
<keyword evidence="2" id="KW-0902">Two-component regulatory system</keyword>
<name>A0A1M7Y343_9BACT</name>
<dbReference type="Gene3D" id="3.40.50.2300">
    <property type="match status" value="1"/>
</dbReference>
<evidence type="ECO:0000259" key="7">
    <source>
        <dbReference type="PROSITE" id="PS50110"/>
    </source>
</evidence>
<keyword evidence="5" id="KW-0804">Transcription</keyword>
<dbReference type="Pfam" id="PF00072">
    <property type="entry name" value="Response_reg"/>
    <property type="match status" value="1"/>
</dbReference>
<dbReference type="SUPFAM" id="SSF52172">
    <property type="entry name" value="CheY-like"/>
    <property type="match status" value="1"/>
</dbReference>
<protein>
    <submittedName>
        <fullName evidence="8">Response regulator receiver domain-containing protein</fullName>
    </submittedName>
</protein>
<dbReference type="EMBL" id="FRFE01000005">
    <property type="protein sequence ID" value="SHO46273.1"/>
    <property type="molecule type" value="Genomic_DNA"/>
</dbReference>
<dbReference type="CDD" id="cd17574">
    <property type="entry name" value="REC_OmpR"/>
    <property type="match status" value="1"/>
</dbReference>
<keyword evidence="9" id="KW-1185">Reference proteome</keyword>
<dbReference type="PANTHER" id="PTHR48111:SF1">
    <property type="entry name" value="TWO-COMPONENT RESPONSE REGULATOR ORR33"/>
    <property type="match status" value="1"/>
</dbReference>
<feature type="modified residue" description="4-aspartylphosphate" evidence="6">
    <location>
        <position position="52"/>
    </location>
</feature>
<dbReference type="SMART" id="SM00448">
    <property type="entry name" value="REC"/>
    <property type="match status" value="1"/>
</dbReference>
<gene>
    <name evidence="8" type="ORF">SAMN02745220_01401</name>
</gene>
<dbReference type="GO" id="GO:0005829">
    <property type="term" value="C:cytosol"/>
    <property type="evidence" value="ECO:0007669"/>
    <property type="project" value="TreeGrafter"/>
</dbReference>
<dbReference type="GO" id="GO:0000976">
    <property type="term" value="F:transcription cis-regulatory region binding"/>
    <property type="evidence" value="ECO:0007669"/>
    <property type="project" value="TreeGrafter"/>
</dbReference>
<dbReference type="InterPro" id="IPR001789">
    <property type="entry name" value="Sig_transdc_resp-reg_receiver"/>
</dbReference>
<dbReference type="AlphaFoldDB" id="A0A1M7Y343"/>
<dbReference type="InterPro" id="IPR039420">
    <property type="entry name" value="WalR-like"/>
</dbReference>